<dbReference type="KEGG" id="gaz:Pan241w_39490"/>
<name>A0A517RIY9_9PLAN</name>
<reference evidence="1 2" key="1">
    <citation type="submission" date="2019-02" db="EMBL/GenBank/DDBJ databases">
        <title>Deep-cultivation of Planctomycetes and their phenomic and genomic characterization uncovers novel biology.</title>
        <authorList>
            <person name="Wiegand S."/>
            <person name="Jogler M."/>
            <person name="Boedeker C."/>
            <person name="Pinto D."/>
            <person name="Vollmers J."/>
            <person name="Rivas-Marin E."/>
            <person name="Kohn T."/>
            <person name="Peeters S.H."/>
            <person name="Heuer A."/>
            <person name="Rast P."/>
            <person name="Oberbeckmann S."/>
            <person name="Bunk B."/>
            <person name="Jeske O."/>
            <person name="Meyerdierks A."/>
            <person name="Storesund J.E."/>
            <person name="Kallscheuer N."/>
            <person name="Luecker S."/>
            <person name="Lage O.M."/>
            <person name="Pohl T."/>
            <person name="Merkel B.J."/>
            <person name="Hornburger P."/>
            <person name="Mueller R.-W."/>
            <person name="Bruemmer F."/>
            <person name="Labrenz M."/>
            <person name="Spormann A.M."/>
            <person name="Op den Camp H."/>
            <person name="Overmann J."/>
            <person name="Amann R."/>
            <person name="Jetten M.S.M."/>
            <person name="Mascher T."/>
            <person name="Medema M.H."/>
            <person name="Devos D.P."/>
            <person name="Kaster A.-K."/>
            <person name="Ovreas L."/>
            <person name="Rohde M."/>
            <person name="Galperin M.Y."/>
            <person name="Jogler C."/>
        </authorList>
    </citation>
    <scope>NUCLEOTIDE SEQUENCE [LARGE SCALE GENOMIC DNA]</scope>
    <source>
        <strain evidence="1 2">Pan241w</strain>
    </source>
</reference>
<accession>A0A517RIY9</accession>
<dbReference type="Proteomes" id="UP000317171">
    <property type="component" value="Chromosome"/>
</dbReference>
<evidence type="ECO:0000313" key="1">
    <source>
        <dbReference type="EMBL" id="QDT43845.1"/>
    </source>
</evidence>
<gene>
    <name evidence="1" type="ORF">Pan241w_39490</name>
</gene>
<proteinExistence type="predicted"/>
<sequence length="129" mass="14516">MLTWSDFADGRDKVKRKAGRILAQLCQNLVQVCRSLVQIVSSLSQKMEQLVQWGKLFRSKIVLKPAGFIVLRCFAIDTVSKYVVSLARDACSAFSCWTTECQVLFFHWGSKGNEQGKQMTSCAGFGRLE</sequence>
<keyword evidence="2" id="KW-1185">Reference proteome</keyword>
<organism evidence="1 2">
    <name type="scientific">Gimesia alba</name>
    <dbReference type="NCBI Taxonomy" id="2527973"/>
    <lineage>
        <taxon>Bacteria</taxon>
        <taxon>Pseudomonadati</taxon>
        <taxon>Planctomycetota</taxon>
        <taxon>Planctomycetia</taxon>
        <taxon>Planctomycetales</taxon>
        <taxon>Planctomycetaceae</taxon>
        <taxon>Gimesia</taxon>
    </lineage>
</organism>
<dbReference type="EMBL" id="CP036269">
    <property type="protein sequence ID" value="QDT43845.1"/>
    <property type="molecule type" value="Genomic_DNA"/>
</dbReference>
<dbReference type="AlphaFoldDB" id="A0A517RIY9"/>
<evidence type="ECO:0000313" key="2">
    <source>
        <dbReference type="Proteomes" id="UP000317171"/>
    </source>
</evidence>
<protein>
    <submittedName>
        <fullName evidence="1">Uncharacterized protein</fullName>
    </submittedName>
</protein>